<name>S9S4H0_MAGFU</name>
<dbReference type="InterPro" id="IPR036390">
    <property type="entry name" value="WH_DNA-bd_sf"/>
</dbReference>
<accession>S9S4H0</accession>
<evidence type="ECO:0000313" key="2">
    <source>
        <dbReference type="Proteomes" id="UP000015350"/>
    </source>
</evidence>
<proteinExistence type="predicted"/>
<evidence type="ECO:0000313" key="1">
    <source>
        <dbReference type="EMBL" id="EPY00857.1"/>
    </source>
</evidence>
<gene>
    <name evidence="1" type="ORF">K678_13855</name>
</gene>
<dbReference type="eggNOG" id="ENOG50332ZC">
    <property type="taxonomic scope" value="Bacteria"/>
</dbReference>
<reference evidence="1 2" key="1">
    <citation type="submission" date="2013-04" db="EMBL/GenBank/DDBJ databases">
        <authorList>
            <person name="Kuznetsov B."/>
            <person name="Ivanovsky R."/>
        </authorList>
    </citation>
    <scope>NUCLEOTIDE SEQUENCE [LARGE SCALE GENOMIC DNA]</scope>
    <source>
        <strain evidence="1 2">MGU-K5</strain>
    </source>
</reference>
<dbReference type="Proteomes" id="UP000015350">
    <property type="component" value="Unassembled WGS sequence"/>
</dbReference>
<comment type="caution">
    <text evidence="1">The sequence shown here is derived from an EMBL/GenBank/DDBJ whole genome shotgun (WGS) entry which is preliminary data.</text>
</comment>
<organism evidence="1 2">
    <name type="scientific">Magnetospirillum fulvum MGU-K5</name>
    <dbReference type="NCBI Taxonomy" id="1316936"/>
    <lineage>
        <taxon>Bacteria</taxon>
        <taxon>Pseudomonadati</taxon>
        <taxon>Pseudomonadota</taxon>
        <taxon>Alphaproteobacteria</taxon>
        <taxon>Rhodospirillales</taxon>
        <taxon>Rhodospirillaceae</taxon>
        <taxon>Magnetospirillum</taxon>
    </lineage>
</organism>
<sequence length="217" mass="23609">MAEAVKGLATVLGVLDRATCLTIDQVAEAAEITNKDVARMIGKLIGRGLADRKERGCYQLTAEGAAFRASGKEFRPGVYKRTARHWRPRPNSLRDRLWKAMRIKGKATIPELLELAASSDKERTKVAQDGAWRYIAALTKVGILRELPTRAPGTALTSNGFGRWQLVNDLGPVAPQLRKKATEVYDPNGDVAYPLPVSTIRGEQGTVIAADEMAGAQ</sequence>
<dbReference type="AlphaFoldDB" id="S9S4H0"/>
<dbReference type="RefSeq" id="WP_021133060.1">
    <property type="nucleotide sequence ID" value="NZ_AQPH01000064.1"/>
</dbReference>
<dbReference type="STRING" id="1316936.K678_13855"/>
<dbReference type="SUPFAM" id="SSF46785">
    <property type="entry name" value="Winged helix' DNA-binding domain"/>
    <property type="match status" value="1"/>
</dbReference>
<protein>
    <submittedName>
        <fullName evidence="1">Uncharacterized protein</fullName>
    </submittedName>
</protein>
<dbReference type="OrthoDB" id="5453597at2"/>
<dbReference type="EMBL" id="AQPH01000064">
    <property type="protein sequence ID" value="EPY00857.1"/>
    <property type="molecule type" value="Genomic_DNA"/>
</dbReference>